<evidence type="ECO:0000256" key="1">
    <source>
        <dbReference type="SAM" id="MobiDB-lite"/>
    </source>
</evidence>
<evidence type="ECO:0000313" key="2">
    <source>
        <dbReference type="EMBL" id="KAJ3658142.1"/>
    </source>
</evidence>
<accession>A0AA38IJN0</accession>
<dbReference type="EMBL" id="JALNTZ010000003">
    <property type="protein sequence ID" value="KAJ3658142.1"/>
    <property type="molecule type" value="Genomic_DNA"/>
</dbReference>
<proteinExistence type="predicted"/>
<protein>
    <submittedName>
        <fullName evidence="2">Uncharacterized protein</fullName>
    </submittedName>
</protein>
<feature type="region of interest" description="Disordered" evidence="1">
    <location>
        <begin position="219"/>
        <end position="263"/>
    </location>
</feature>
<comment type="caution">
    <text evidence="2">The sequence shown here is derived from an EMBL/GenBank/DDBJ whole genome shotgun (WGS) entry which is preliminary data.</text>
</comment>
<dbReference type="Proteomes" id="UP001168821">
    <property type="component" value="Unassembled WGS sequence"/>
</dbReference>
<reference evidence="2" key="1">
    <citation type="journal article" date="2023" name="G3 (Bethesda)">
        <title>Whole genome assemblies of Zophobas morio and Tenebrio molitor.</title>
        <authorList>
            <person name="Kaur S."/>
            <person name="Stinson S.A."/>
            <person name="diCenzo G.C."/>
        </authorList>
    </citation>
    <scope>NUCLEOTIDE SEQUENCE</scope>
    <source>
        <strain evidence="2">QUZm001</strain>
    </source>
</reference>
<gene>
    <name evidence="2" type="ORF">Zmor_009900</name>
</gene>
<keyword evidence="3" id="KW-1185">Reference proteome</keyword>
<sequence length="371" mass="42146">MQHFHHNNNTLLRKIYRFQVIFPVILCLIQVYAADKQDVKSKTTSSPVNTIQQNPKYDTVYQTVKLQQPVQQMHQQIQLQPVQIQPLHQIPLQQRAHYIPIQILPKQYYVPQPQQAMIIIAQPALLPQSLVYGNPTQQLLNYFHNNPQARYQLLHGNYQQQAQQTQAQHTQLQAVQPTATYMHPVLASPVSNYFLSQSPQVTTQIATQPQLVAHTSPMPAPAVQYPTQPAQAQFQVQQIQQHHHQQQQQQQQQQQPQPQTSQLSSIAHLAQLAAQQYVSTQMKTAPAIVTGFEHFTPEQQAQIKAQLSTHLGSNFHAVAAGTNPQYSSKYVAEQDNNNFVPSPQVKNEPVTTISSQTAELLKSRYLNKAKN</sequence>
<feature type="compositionally biased region" description="Low complexity" evidence="1">
    <location>
        <begin position="228"/>
        <end position="259"/>
    </location>
</feature>
<organism evidence="2 3">
    <name type="scientific">Zophobas morio</name>
    <dbReference type="NCBI Taxonomy" id="2755281"/>
    <lineage>
        <taxon>Eukaryota</taxon>
        <taxon>Metazoa</taxon>
        <taxon>Ecdysozoa</taxon>
        <taxon>Arthropoda</taxon>
        <taxon>Hexapoda</taxon>
        <taxon>Insecta</taxon>
        <taxon>Pterygota</taxon>
        <taxon>Neoptera</taxon>
        <taxon>Endopterygota</taxon>
        <taxon>Coleoptera</taxon>
        <taxon>Polyphaga</taxon>
        <taxon>Cucujiformia</taxon>
        <taxon>Tenebrionidae</taxon>
        <taxon>Zophobas</taxon>
    </lineage>
</organism>
<dbReference type="AlphaFoldDB" id="A0AA38IJN0"/>
<evidence type="ECO:0000313" key="3">
    <source>
        <dbReference type="Proteomes" id="UP001168821"/>
    </source>
</evidence>
<name>A0AA38IJN0_9CUCU</name>